<keyword evidence="1" id="KW-0812">Transmembrane</keyword>
<feature type="signal peptide" evidence="2">
    <location>
        <begin position="1"/>
        <end position="20"/>
    </location>
</feature>
<accession>A0A8R7P5U7</accession>
<reference evidence="3" key="2">
    <citation type="submission" date="2018-03" db="EMBL/GenBank/DDBJ databases">
        <title>The Triticum urartu genome reveals the dynamic nature of wheat genome evolution.</title>
        <authorList>
            <person name="Ling H."/>
            <person name="Ma B."/>
            <person name="Shi X."/>
            <person name="Liu H."/>
            <person name="Dong L."/>
            <person name="Sun H."/>
            <person name="Cao Y."/>
            <person name="Gao Q."/>
            <person name="Zheng S."/>
            <person name="Li Y."/>
            <person name="Yu Y."/>
            <person name="Du H."/>
            <person name="Qi M."/>
            <person name="Li Y."/>
            <person name="Yu H."/>
            <person name="Cui Y."/>
            <person name="Wang N."/>
            <person name="Chen C."/>
            <person name="Wu H."/>
            <person name="Zhao Y."/>
            <person name="Zhang J."/>
            <person name="Li Y."/>
            <person name="Zhou W."/>
            <person name="Zhang B."/>
            <person name="Hu W."/>
            <person name="Eijk M."/>
            <person name="Tang J."/>
            <person name="Witsenboer H."/>
            <person name="Zhao S."/>
            <person name="Li Z."/>
            <person name="Zhang A."/>
            <person name="Wang D."/>
            <person name="Liang C."/>
        </authorList>
    </citation>
    <scope>NUCLEOTIDE SEQUENCE [LARGE SCALE GENOMIC DNA]</scope>
    <source>
        <strain evidence="3">cv. G1812</strain>
    </source>
</reference>
<organism evidence="3 4">
    <name type="scientific">Triticum urartu</name>
    <name type="common">Red wild einkorn</name>
    <name type="synonym">Crithodium urartu</name>
    <dbReference type="NCBI Taxonomy" id="4572"/>
    <lineage>
        <taxon>Eukaryota</taxon>
        <taxon>Viridiplantae</taxon>
        <taxon>Streptophyta</taxon>
        <taxon>Embryophyta</taxon>
        <taxon>Tracheophyta</taxon>
        <taxon>Spermatophyta</taxon>
        <taxon>Magnoliopsida</taxon>
        <taxon>Liliopsida</taxon>
        <taxon>Poales</taxon>
        <taxon>Poaceae</taxon>
        <taxon>BOP clade</taxon>
        <taxon>Pooideae</taxon>
        <taxon>Triticodae</taxon>
        <taxon>Triticeae</taxon>
        <taxon>Triticinae</taxon>
        <taxon>Triticum</taxon>
    </lineage>
</organism>
<dbReference type="Proteomes" id="UP000015106">
    <property type="component" value="Chromosome 1"/>
</dbReference>
<keyword evidence="1" id="KW-1133">Transmembrane helix</keyword>
<evidence type="ECO:0000313" key="3">
    <source>
        <dbReference type="EnsemblPlants" id="TuG1812G0100004399.01.T01.cds341950"/>
    </source>
</evidence>
<protein>
    <submittedName>
        <fullName evidence="3">Uncharacterized protein</fullName>
    </submittedName>
</protein>
<evidence type="ECO:0000256" key="1">
    <source>
        <dbReference type="SAM" id="Phobius"/>
    </source>
</evidence>
<reference evidence="4" key="1">
    <citation type="journal article" date="2013" name="Nature">
        <title>Draft genome of the wheat A-genome progenitor Triticum urartu.</title>
        <authorList>
            <person name="Ling H.Q."/>
            <person name="Zhao S."/>
            <person name="Liu D."/>
            <person name="Wang J."/>
            <person name="Sun H."/>
            <person name="Zhang C."/>
            <person name="Fan H."/>
            <person name="Li D."/>
            <person name="Dong L."/>
            <person name="Tao Y."/>
            <person name="Gao C."/>
            <person name="Wu H."/>
            <person name="Li Y."/>
            <person name="Cui Y."/>
            <person name="Guo X."/>
            <person name="Zheng S."/>
            <person name="Wang B."/>
            <person name="Yu K."/>
            <person name="Liang Q."/>
            <person name="Yang W."/>
            <person name="Lou X."/>
            <person name="Chen J."/>
            <person name="Feng M."/>
            <person name="Jian J."/>
            <person name="Zhang X."/>
            <person name="Luo G."/>
            <person name="Jiang Y."/>
            <person name="Liu J."/>
            <person name="Wang Z."/>
            <person name="Sha Y."/>
            <person name="Zhang B."/>
            <person name="Wu H."/>
            <person name="Tang D."/>
            <person name="Shen Q."/>
            <person name="Xue P."/>
            <person name="Zou S."/>
            <person name="Wang X."/>
            <person name="Liu X."/>
            <person name="Wang F."/>
            <person name="Yang Y."/>
            <person name="An X."/>
            <person name="Dong Z."/>
            <person name="Zhang K."/>
            <person name="Zhang X."/>
            <person name="Luo M.C."/>
            <person name="Dvorak J."/>
            <person name="Tong Y."/>
            <person name="Wang J."/>
            <person name="Yang H."/>
            <person name="Li Z."/>
            <person name="Wang D."/>
            <person name="Zhang A."/>
            <person name="Wang J."/>
        </authorList>
    </citation>
    <scope>NUCLEOTIDE SEQUENCE</scope>
    <source>
        <strain evidence="4">cv. G1812</strain>
    </source>
</reference>
<evidence type="ECO:0000313" key="4">
    <source>
        <dbReference type="Proteomes" id="UP000015106"/>
    </source>
</evidence>
<feature type="transmembrane region" description="Helical" evidence="1">
    <location>
        <begin position="58"/>
        <end position="83"/>
    </location>
</feature>
<keyword evidence="2" id="KW-0732">Signal</keyword>
<reference evidence="3" key="3">
    <citation type="submission" date="2022-06" db="UniProtKB">
        <authorList>
            <consortium name="EnsemblPlants"/>
        </authorList>
    </citation>
    <scope>IDENTIFICATION</scope>
</reference>
<proteinExistence type="predicted"/>
<dbReference type="AlphaFoldDB" id="A0A8R7P5U7"/>
<name>A0A8R7P5U7_TRIUA</name>
<keyword evidence="1" id="KW-0472">Membrane</keyword>
<feature type="chain" id="PRO_5035866219" evidence="2">
    <location>
        <begin position="21"/>
        <end position="88"/>
    </location>
</feature>
<keyword evidence="4" id="KW-1185">Reference proteome</keyword>
<sequence length="88" mass="10103">MKILNSWFGFLFCLFFLGDGSDDLQNSSSTDQNTGFLSGVDLYADYPAELSHLTLFKLLFIVLISGSFTSMLLFVFIYFCLYWRTKLP</sequence>
<dbReference type="EnsemblPlants" id="TuG1812G0100004399.01.T01">
    <property type="protein sequence ID" value="TuG1812G0100004399.01.T01.cds341950"/>
    <property type="gene ID" value="TuG1812G0100004399.01"/>
</dbReference>
<evidence type="ECO:0000256" key="2">
    <source>
        <dbReference type="SAM" id="SignalP"/>
    </source>
</evidence>
<dbReference type="Gramene" id="TuG1812G0100004399.01.T01">
    <property type="protein sequence ID" value="TuG1812G0100004399.01.T01.cds341950"/>
    <property type="gene ID" value="TuG1812G0100004399.01"/>
</dbReference>